<feature type="compositionally biased region" description="Acidic residues" evidence="5">
    <location>
        <begin position="118"/>
        <end position="145"/>
    </location>
</feature>
<evidence type="ECO:0000256" key="3">
    <source>
        <dbReference type="ARBA" id="ARBA00023163"/>
    </source>
</evidence>
<keyword evidence="3" id="KW-0804">Transcription</keyword>
<dbReference type="AlphaFoldDB" id="A0AAV5I571"/>
<evidence type="ECO:0000313" key="7">
    <source>
        <dbReference type="EMBL" id="GKU92514.1"/>
    </source>
</evidence>
<comment type="subcellular location">
    <subcellularLocation>
        <location evidence="1">Nucleus</location>
    </subcellularLocation>
</comment>
<dbReference type="InterPro" id="IPR036638">
    <property type="entry name" value="HLH_DNA-bd_sf"/>
</dbReference>
<dbReference type="GO" id="GO:0046983">
    <property type="term" value="F:protein dimerization activity"/>
    <property type="evidence" value="ECO:0007669"/>
    <property type="project" value="InterPro"/>
</dbReference>
<dbReference type="GO" id="GO:0005634">
    <property type="term" value="C:nucleus"/>
    <property type="evidence" value="ECO:0007669"/>
    <property type="project" value="UniProtKB-SubCell"/>
</dbReference>
<evidence type="ECO:0000256" key="2">
    <source>
        <dbReference type="ARBA" id="ARBA00023015"/>
    </source>
</evidence>
<accession>A0AAV5I571</accession>
<dbReference type="InterPro" id="IPR037546">
    <property type="entry name" value="SAC51-like"/>
</dbReference>
<feature type="compositionally biased region" description="Basic and acidic residues" evidence="5">
    <location>
        <begin position="102"/>
        <end position="112"/>
    </location>
</feature>
<evidence type="ECO:0000259" key="6">
    <source>
        <dbReference type="PROSITE" id="PS50888"/>
    </source>
</evidence>
<evidence type="ECO:0000256" key="1">
    <source>
        <dbReference type="ARBA" id="ARBA00004123"/>
    </source>
</evidence>
<dbReference type="SUPFAM" id="SSF47459">
    <property type="entry name" value="HLH, helix-loop-helix DNA-binding domain"/>
    <property type="match status" value="1"/>
</dbReference>
<reference evidence="7 8" key="1">
    <citation type="journal article" date="2021" name="Commun. Biol.">
        <title>The genome of Shorea leprosula (Dipterocarpaceae) highlights the ecological relevance of drought in aseasonal tropical rainforests.</title>
        <authorList>
            <person name="Ng K.K.S."/>
            <person name="Kobayashi M.J."/>
            <person name="Fawcett J.A."/>
            <person name="Hatakeyama M."/>
            <person name="Paape T."/>
            <person name="Ng C.H."/>
            <person name="Ang C.C."/>
            <person name="Tnah L.H."/>
            <person name="Lee C.T."/>
            <person name="Nishiyama T."/>
            <person name="Sese J."/>
            <person name="O'Brien M.J."/>
            <person name="Copetti D."/>
            <person name="Mohd Noor M.I."/>
            <person name="Ong R.C."/>
            <person name="Putra M."/>
            <person name="Sireger I.Z."/>
            <person name="Indrioko S."/>
            <person name="Kosugi Y."/>
            <person name="Izuno A."/>
            <person name="Isagi Y."/>
            <person name="Lee S.L."/>
            <person name="Shimizu K.K."/>
        </authorList>
    </citation>
    <scope>NUCLEOTIDE SEQUENCE [LARGE SCALE GENOMIC DNA]</scope>
    <source>
        <strain evidence="7">214</strain>
    </source>
</reference>
<gene>
    <name evidence="7" type="ORF">SLEP1_g6228</name>
</gene>
<dbReference type="PANTHER" id="PTHR36066:SF11">
    <property type="entry name" value="TRANSCRIPTION FACTOR BHLH144"/>
    <property type="match status" value="1"/>
</dbReference>
<feature type="compositionally biased region" description="Polar residues" evidence="5">
    <location>
        <begin position="147"/>
        <end position="156"/>
    </location>
</feature>
<proteinExistence type="predicted"/>
<dbReference type="InterPro" id="IPR011598">
    <property type="entry name" value="bHLH_dom"/>
</dbReference>
<feature type="region of interest" description="Disordered" evidence="5">
    <location>
        <begin position="102"/>
        <end position="183"/>
    </location>
</feature>
<feature type="domain" description="BHLH" evidence="6">
    <location>
        <begin position="174"/>
        <end position="223"/>
    </location>
</feature>
<feature type="compositionally biased region" description="Low complexity" evidence="5">
    <location>
        <begin position="157"/>
        <end position="170"/>
    </location>
</feature>
<dbReference type="EMBL" id="BPVZ01000006">
    <property type="protein sequence ID" value="GKU92514.1"/>
    <property type="molecule type" value="Genomic_DNA"/>
</dbReference>
<evidence type="ECO:0000256" key="5">
    <source>
        <dbReference type="SAM" id="MobiDB-lite"/>
    </source>
</evidence>
<name>A0AAV5I571_9ROSI</name>
<protein>
    <recommendedName>
        <fullName evidence="6">BHLH domain-containing protein</fullName>
    </recommendedName>
</protein>
<dbReference type="PROSITE" id="PS50888">
    <property type="entry name" value="BHLH"/>
    <property type="match status" value="1"/>
</dbReference>
<sequence length="237" mass="26330">MQRDRQSYSQKGVPTFADPVGNNYMHIPVPSASGAVFPPCARPLPPLYGVEFQPSEVCPTNFIIFDQTSHGSQIMFNPAIAQRFSSYGLNFCANYVQHSQEIKDVSDGEKETSSFLQEDSDDIDALLNSEEEEEEEEEEYNEEEVSTARTCGNYGQKSYCSKSRKNSSSSTLRSYDGDSRCNSGIKQQKMKKMVKVLRGIVPGGDQMDTVSVLDEAVRYLKSLKVEAQKLGVGSSKN</sequence>
<organism evidence="7 8">
    <name type="scientific">Rubroshorea leprosula</name>
    <dbReference type="NCBI Taxonomy" id="152421"/>
    <lineage>
        <taxon>Eukaryota</taxon>
        <taxon>Viridiplantae</taxon>
        <taxon>Streptophyta</taxon>
        <taxon>Embryophyta</taxon>
        <taxon>Tracheophyta</taxon>
        <taxon>Spermatophyta</taxon>
        <taxon>Magnoliopsida</taxon>
        <taxon>eudicotyledons</taxon>
        <taxon>Gunneridae</taxon>
        <taxon>Pentapetalae</taxon>
        <taxon>rosids</taxon>
        <taxon>malvids</taxon>
        <taxon>Malvales</taxon>
        <taxon>Dipterocarpaceae</taxon>
        <taxon>Rubroshorea</taxon>
    </lineage>
</organism>
<evidence type="ECO:0000256" key="4">
    <source>
        <dbReference type="ARBA" id="ARBA00023242"/>
    </source>
</evidence>
<keyword evidence="4" id="KW-0539">Nucleus</keyword>
<keyword evidence="8" id="KW-1185">Reference proteome</keyword>
<dbReference type="Proteomes" id="UP001054252">
    <property type="component" value="Unassembled WGS sequence"/>
</dbReference>
<dbReference type="Pfam" id="PF23173">
    <property type="entry name" value="bHLH_SAC51"/>
    <property type="match status" value="1"/>
</dbReference>
<comment type="caution">
    <text evidence="7">The sequence shown here is derived from an EMBL/GenBank/DDBJ whole genome shotgun (WGS) entry which is preliminary data.</text>
</comment>
<dbReference type="PANTHER" id="PTHR36066">
    <property type="entry name" value="TRANSCRIPTION FACTOR BHLH145"/>
    <property type="match status" value="1"/>
</dbReference>
<evidence type="ECO:0000313" key="8">
    <source>
        <dbReference type="Proteomes" id="UP001054252"/>
    </source>
</evidence>
<keyword evidence="2" id="KW-0805">Transcription regulation</keyword>